<evidence type="ECO:0000313" key="2">
    <source>
        <dbReference type="Proteomes" id="UP001601422"/>
    </source>
</evidence>
<name>A0ABW6N8E7_9ACTN</name>
<dbReference type="RefSeq" id="WP_389835480.1">
    <property type="nucleotide sequence ID" value="NZ_JBIAJP010000021.1"/>
</dbReference>
<proteinExistence type="predicted"/>
<comment type="caution">
    <text evidence="1">The sequence shown here is derived from an EMBL/GenBank/DDBJ whole genome shotgun (WGS) entry which is preliminary data.</text>
</comment>
<evidence type="ECO:0000313" key="1">
    <source>
        <dbReference type="EMBL" id="MFF0009561.1"/>
    </source>
</evidence>
<dbReference type="Proteomes" id="UP001601422">
    <property type="component" value="Unassembled WGS sequence"/>
</dbReference>
<gene>
    <name evidence="1" type="ORF">ACFYQT_39905</name>
</gene>
<keyword evidence="2" id="KW-1185">Reference proteome</keyword>
<reference evidence="1 2" key="1">
    <citation type="submission" date="2024-10" db="EMBL/GenBank/DDBJ databases">
        <title>The Natural Products Discovery Center: Release of the First 8490 Sequenced Strains for Exploring Actinobacteria Biosynthetic Diversity.</title>
        <authorList>
            <person name="Kalkreuter E."/>
            <person name="Kautsar S.A."/>
            <person name="Yang D."/>
            <person name="Bader C.D."/>
            <person name="Teijaro C.N."/>
            <person name="Fluegel L."/>
            <person name="Davis C.M."/>
            <person name="Simpson J.R."/>
            <person name="Lauterbach L."/>
            <person name="Steele A.D."/>
            <person name="Gui C."/>
            <person name="Meng S."/>
            <person name="Li G."/>
            <person name="Viehrig K."/>
            <person name="Ye F."/>
            <person name="Su P."/>
            <person name="Kiefer A.F."/>
            <person name="Nichols A."/>
            <person name="Cepeda A.J."/>
            <person name="Yan W."/>
            <person name="Fan B."/>
            <person name="Jiang Y."/>
            <person name="Adhikari A."/>
            <person name="Zheng C.-J."/>
            <person name="Schuster L."/>
            <person name="Cowan T.M."/>
            <person name="Smanski M.J."/>
            <person name="Chevrette M.G."/>
            <person name="De Carvalho L.P.S."/>
            <person name="Shen B."/>
        </authorList>
    </citation>
    <scope>NUCLEOTIDE SEQUENCE [LARGE SCALE GENOMIC DNA]</scope>
    <source>
        <strain evidence="1 2">NPDC005497</strain>
    </source>
</reference>
<dbReference type="EMBL" id="JBIAJP010000021">
    <property type="protein sequence ID" value="MFF0009561.1"/>
    <property type="molecule type" value="Genomic_DNA"/>
</dbReference>
<accession>A0ABW6N8E7</accession>
<organism evidence="1 2">
    <name type="scientific">Streptomyces tibetensis</name>
    <dbReference type="NCBI Taxonomy" id="2382123"/>
    <lineage>
        <taxon>Bacteria</taxon>
        <taxon>Bacillati</taxon>
        <taxon>Actinomycetota</taxon>
        <taxon>Actinomycetes</taxon>
        <taxon>Kitasatosporales</taxon>
        <taxon>Streptomycetaceae</taxon>
        <taxon>Streptomyces</taxon>
    </lineage>
</organism>
<protein>
    <submittedName>
        <fullName evidence="1">DUF6221 family protein</fullName>
    </submittedName>
</protein>
<dbReference type="Pfam" id="PF19730">
    <property type="entry name" value="DUF6221"/>
    <property type="match status" value="1"/>
</dbReference>
<sequence length="179" mass="20128">MSQPTTHLLALADFNDARLDEDELWATEASRRDSEQAPDGGVHWHWVANSNDQEITPDPSRESYVGEDAEEAVSLRSRETWPTTSGVGDLPQFALYADEVPSAVGGHIIRHDPARVLAEVAAKRVLIANWRELIQRIDAEQDAEKRERLALTRHGMDQVAHQLAAVHANHPDYQESWRP</sequence>
<dbReference type="InterPro" id="IPR046193">
    <property type="entry name" value="DUF6221"/>
</dbReference>